<gene>
    <name evidence="1" type="ORF">QR98_0032330</name>
</gene>
<dbReference type="OrthoDB" id="6159439at2759"/>
<sequence>MRTSFDAAAAACSRSAITDAWCNANAMSAGTMGGPPNNFYPWMAIAVRRLIRKARKNRNKVKKLYRKIVKV</sequence>
<dbReference type="EMBL" id="JXLN01009956">
    <property type="protein sequence ID" value="KPM04779.1"/>
    <property type="molecule type" value="Genomic_DNA"/>
</dbReference>
<reference evidence="1 2" key="1">
    <citation type="journal article" date="2015" name="Parasit. Vectors">
        <title>Draft genome of the scabies mite.</title>
        <authorList>
            <person name="Rider S.D.Jr."/>
            <person name="Morgan M.S."/>
            <person name="Arlian L.G."/>
        </authorList>
    </citation>
    <scope>NUCLEOTIDE SEQUENCE [LARGE SCALE GENOMIC DNA]</scope>
    <source>
        <strain evidence="1">Arlian Lab</strain>
    </source>
</reference>
<evidence type="ECO:0000313" key="1">
    <source>
        <dbReference type="EMBL" id="KPM04779.1"/>
    </source>
</evidence>
<comment type="caution">
    <text evidence="1">The sequence shown here is derived from an EMBL/GenBank/DDBJ whole genome shotgun (WGS) entry which is preliminary data.</text>
</comment>
<dbReference type="AlphaFoldDB" id="A0A132A1T7"/>
<dbReference type="Proteomes" id="UP000616769">
    <property type="component" value="Unassembled WGS sequence"/>
</dbReference>
<proteinExistence type="predicted"/>
<evidence type="ECO:0000313" key="2">
    <source>
        <dbReference type="Proteomes" id="UP000616769"/>
    </source>
</evidence>
<dbReference type="VEuPathDB" id="VectorBase:SSCA009058"/>
<protein>
    <submittedName>
        <fullName evidence="1">Uncharacterized protein</fullName>
    </submittedName>
</protein>
<organism evidence="1 2">
    <name type="scientific">Sarcoptes scabiei</name>
    <name type="common">Itch mite</name>
    <name type="synonym">Acarus scabiei</name>
    <dbReference type="NCBI Taxonomy" id="52283"/>
    <lineage>
        <taxon>Eukaryota</taxon>
        <taxon>Metazoa</taxon>
        <taxon>Ecdysozoa</taxon>
        <taxon>Arthropoda</taxon>
        <taxon>Chelicerata</taxon>
        <taxon>Arachnida</taxon>
        <taxon>Acari</taxon>
        <taxon>Acariformes</taxon>
        <taxon>Sarcoptiformes</taxon>
        <taxon>Astigmata</taxon>
        <taxon>Psoroptidia</taxon>
        <taxon>Sarcoptoidea</taxon>
        <taxon>Sarcoptidae</taxon>
        <taxon>Sarcoptinae</taxon>
        <taxon>Sarcoptes</taxon>
    </lineage>
</organism>
<accession>A0A132A1T7</accession>
<name>A0A132A1T7_SARSC</name>